<dbReference type="Proteomes" id="UP001055879">
    <property type="component" value="Linkage Group LG06"/>
</dbReference>
<gene>
    <name evidence="1" type="ORF">L6452_19908</name>
</gene>
<keyword evidence="2" id="KW-1185">Reference proteome</keyword>
<dbReference type="EMBL" id="CM042052">
    <property type="protein sequence ID" value="KAI3719021.1"/>
    <property type="molecule type" value="Genomic_DNA"/>
</dbReference>
<accession>A0ACB9BB83</accession>
<name>A0ACB9BB83_ARCLA</name>
<organism evidence="1 2">
    <name type="scientific">Arctium lappa</name>
    <name type="common">Greater burdock</name>
    <name type="synonym">Lappa major</name>
    <dbReference type="NCBI Taxonomy" id="4217"/>
    <lineage>
        <taxon>Eukaryota</taxon>
        <taxon>Viridiplantae</taxon>
        <taxon>Streptophyta</taxon>
        <taxon>Embryophyta</taxon>
        <taxon>Tracheophyta</taxon>
        <taxon>Spermatophyta</taxon>
        <taxon>Magnoliopsida</taxon>
        <taxon>eudicotyledons</taxon>
        <taxon>Gunneridae</taxon>
        <taxon>Pentapetalae</taxon>
        <taxon>asterids</taxon>
        <taxon>campanulids</taxon>
        <taxon>Asterales</taxon>
        <taxon>Asteraceae</taxon>
        <taxon>Carduoideae</taxon>
        <taxon>Cardueae</taxon>
        <taxon>Arctiinae</taxon>
        <taxon>Arctium</taxon>
    </lineage>
</organism>
<sequence length="138" mass="15451">MINWDKLSLTTEDKSRKYSQNPSFSSTLLDEIYRSIDGGDEKFGEFKLRKQKAAKKPSVKSGGVRRSKTSSAVEDEDIASFGRAVLVEKWMETKVNHKVSTGRKGPLPEFDPKGMCRSEKSNLEGDLGRMKVASFTVL</sequence>
<reference evidence="2" key="1">
    <citation type="journal article" date="2022" name="Mol. Ecol. Resour.">
        <title>The genomes of chicory, endive, great burdock and yacon provide insights into Asteraceae palaeo-polyploidization history and plant inulin production.</title>
        <authorList>
            <person name="Fan W."/>
            <person name="Wang S."/>
            <person name="Wang H."/>
            <person name="Wang A."/>
            <person name="Jiang F."/>
            <person name="Liu H."/>
            <person name="Zhao H."/>
            <person name="Xu D."/>
            <person name="Zhang Y."/>
        </authorList>
    </citation>
    <scope>NUCLEOTIDE SEQUENCE [LARGE SCALE GENOMIC DNA]</scope>
    <source>
        <strain evidence="2">cv. Niubang</strain>
    </source>
</reference>
<proteinExistence type="predicted"/>
<evidence type="ECO:0000313" key="2">
    <source>
        <dbReference type="Proteomes" id="UP001055879"/>
    </source>
</evidence>
<comment type="caution">
    <text evidence="1">The sequence shown here is derived from an EMBL/GenBank/DDBJ whole genome shotgun (WGS) entry which is preliminary data.</text>
</comment>
<protein>
    <submittedName>
        <fullName evidence="1">Uncharacterized protein</fullName>
    </submittedName>
</protein>
<reference evidence="1 2" key="2">
    <citation type="journal article" date="2022" name="Mol. Ecol. Resour.">
        <title>The genomes of chicory, endive, great burdock and yacon provide insights into Asteraceae paleo-polyploidization history and plant inulin production.</title>
        <authorList>
            <person name="Fan W."/>
            <person name="Wang S."/>
            <person name="Wang H."/>
            <person name="Wang A."/>
            <person name="Jiang F."/>
            <person name="Liu H."/>
            <person name="Zhao H."/>
            <person name="Xu D."/>
            <person name="Zhang Y."/>
        </authorList>
    </citation>
    <scope>NUCLEOTIDE SEQUENCE [LARGE SCALE GENOMIC DNA]</scope>
    <source>
        <strain evidence="2">cv. Niubang</strain>
    </source>
</reference>
<evidence type="ECO:0000313" key="1">
    <source>
        <dbReference type="EMBL" id="KAI3719021.1"/>
    </source>
</evidence>